<dbReference type="Proteomes" id="UP000002484">
    <property type="component" value="Chromosome"/>
</dbReference>
<dbReference type="EMBL" id="CP002299">
    <property type="protein sequence ID" value="ADP81585.1"/>
    <property type="molecule type" value="Genomic_DNA"/>
</dbReference>
<reference evidence="2 3" key="1">
    <citation type="submission" date="2010-10" db="EMBL/GenBank/DDBJ databases">
        <title>Complete sequence of Frankia sp. EuI1c.</title>
        <authorList>
            <consortium name="US DOE Joint Genome Institute"/>
            <person name="Lucas S."/>
            <person name="Copeland A."/>
            <person name="Lapidus A."/>
            <person name="Cheng J.-F."/>
            <person name="Bruce D."/>
            <person name="Goodwin L."/>
            <person name="Pitluck S."/>
            <person name="Chertkov O."/>
            <person name="Detter J.C."/>
            <person name="Han C."/>
            <person name="Tapia R."/>
            <person name="Land M."/>
            <person name="Hauser L."/>
            <person name="Jeffries C."/>
            <person name="Kyrpides N."/>
            <person name="Ivanova N."/>
            <person name="Mikhailova N."/>
            <person name="Beauchemin N."/>
            <person name="Sen A."/>
            <person name="Sur S.A."/>
            <person name="Gtari M."/>
            <person name="Wall L."/>
            <person name="Tisa L."/>
            <person name="Woyke T."/>
        </authorList>
    </citation>
    <scope>NUCLEOTIDE SEQUENCE [LARGE SCALE GENOMIC DNA]</scope>
    <source>
        <strain evidence="3">DSM 45817 / CECT 9037 / EuI1c</strain>
    </source>
</reference>
<dbReference type="Pfam" id="PF13577">
    <property type="entry name" value="SnoaL_4"/>
    <property type="match status" value="1"/>
</dbReference>
<name>E3J0F6_PSEI1</name>
<accession>E3J0F6</accession>
<dbReference type="eggNOG" id="COG3631">
    <property type="taxonomic scope" value="Bacteria"/>
</dbReference>
<dbReference type="Gene3D" id="3.10.450.50">
    <property type="match status" value="1"/>
</dbReference>
<evidence type="ECO:0000313" key="2">
    <source>
        <dbReference type="EMBL" id="ADP81585.1"/>
    </source>
</evidence>
<dbReference type="OrthoDB" id="4743474at2"/>
<keyword evidence="3" id="KW-1185">Reference proteome</keyword>
<protein>
    <recommendedName>
        <fullName evidence="1">SnoaL-like domain-containing protein</fullName>
    </recommendedName>
</protein>
<dbReference type="InterPro" id="IPR032710">
    <property type="entry name" value="NTF2-like_dom_sf"/>
</dbReference>
<dbReference type="RefSeq" id="WP_013424703.1">
    <property type="nucleotide sequence ID" value="NC_014666.1"/>
</dbReference>
<dbReference type="SUPFAM" id="SSF54427">
    <property type="entry name" value="NTF2-like"/>
    <property type="match status" value="1"/>
</dbReference>
<gene>
    <name evidence="2" type="ordered locus">FraEuI1c_3578</name>
</gene>
<evidence type="ECO:0000313" key="3">
    <source>
        <dbReference type="Proteomes" id="UP000002484"/>
    </source>
</evidence>
<proteinExistence type="predicted"/>
<dbReference type="KEGG" id="fri:FraEuI1c_3578"/>
<dbReference type="InParanoid" id="E3J0F6"/>
<organism evidence="2 3">
    <name type="scientific">Pseudofrankia inefficax (strain DSM 45817 / CECT 9037 / DDB 130130 / EuI1c)</name>
    <name type="common">Frankia inefficax</name>
    <dbReference type="NCBI Taxonomy" id="298654"/>
    <lineage>
        <taxon>Bacteria</taxon>
        <taxon>Bacillati</taxon>
        <taxon>Actinomycetota</taxon>
        <taxon>Actinomycetes</taxon>
        <taxon>Frankiales</taxon>
        <taxon>Frankiaceae</taxon>
        <taxon>Pseudofrankia</taxon>
    </lineage>
</organism>
<feature type="domain" description="SnoaL-like" evidence="1">
    <location>
        <begin position="5"/>
        <end position="141"/>
    </location>
</feature>
<dbReference type="AlphaFoldDB" id="E3J0F6"/>
<sequence>MEQWELIAREQVRDTVAAYNHSGDRFLLDELAACFTVDGVLESKGDWAAHGRAEIVRTLSGVRATEPVAAAGSVDGNDDAGARRPSFVRHFVTNLRFDEVTPERIRTSAYFAVLTAAGLDHWGRYRDVLVPAEGRWLFAHRVVRTDAMIPGSPFQRRD</sequence>
<dbReference type="InterPro" id="IPR037401">
    <property type="entry name" value="SnoaL-like"/>
</dbReference>
<dbReference type="HOGENOM" id="CLU_1666851_0_0_11"/>
<evidence type="ECO:0000259" key="1">
    <source>
        <dbReference type="Pfam" id="PF13577"/>
    </source>
</evidence>